<proteinExistence type="predicted"/>
<organism evidence="1 2">
    <name type="scientific">Gracilibacillus marinus</name>
    <dbReference type="NCBI Taxonomy" id="630535"/>
    <lineage>
        <taxon>Bacteria</taxon>
        <taxon>Bacillati</taxon>
        <taxon>Bacillota</taxon>
        <taxon>Bacilli</taxon>
        <taxon>Bacillales</taxon>
        <taxon>Bacillaceae</taxon>
        <taxon>Gracilibacillus</taxon>
    </lineage>
</organism>
<accession>A0ABV8VTW1</accession>
<dbReference type="EMBL" id="JBHSDV010000001">
    <property type="protein sequence ID" value="MFC4386613.1"/>
    <property type="molecule type" value="Genomic_DNA"/>
</dbReference>
<dbReference type="Proteomes" id="UP001595880">
    <property type="component" value="Unassembled WGS sequence"/>
</dbReference>
<name>A0ABV8VTW1_9BACI</name>
<keyword evidence="2" id="KW-1185">Reference proteome</keyword>
<comment type="caution">
    <text evidence="1">The sequence shown here is derived from an EMBL/GenBank/DDBJ whole genome shotgun (WGS) entry which is preliminary data.</text>
</comment>
<evidence type="ECO:0000313" key="1">
    <source>
        <dbReference type="EMBL" id="MFC4386613.1"/>
    </source>
</evidence>
<reference evidence="2" key="1">
    <citation type="journal article" date="2019" name="Int. J. Syst. Evol. Microbiol.">
        <title>The Global Catalogue of Microorganisms (GCM) 10K type strain sequencing project: providing services to taxonomists for standard genome sequencing and annotation.</title>
        <authorList>
            <consortium name="The Broad Institute Genomics Platform"/>
            <consortium name="The Broad Institute Genome Sequencing Center for Infectious Disease"/>
            <person name="Wu L."/>
            <person name="Ma J."/>
        </authorList>
    </citation>
    <scope>NUCLEOTIDE SEQUENCE [LARGE SCALE GENOMIC DNA]</scope>
    <source>
        <strain evidence="2">KACC 14058</strain>
    </source>
</reference>
<gene>
    <name evidence="1" type="ORF">ACFOZ1_02210</name>
</gene>
<dbReference type="RefSeq" id="WP_390195351.1">
    <property type="nucleotide sequence ID" value="NZ_JBHSDV010000001.1"/>
</dbReference>
<evidence type="ECO:0000313" key="2">
    <source>
        <dbReference type="Proteomes" id="UP001595880"/>
    </source>
</evidence>
<protein>
    <recommendedName>
        <fullName evidence="3">TipAS antibiotic-recognition domain-containing protein</fullName>
    </recommendedName>
</protein>
<sequence>MTKKTILELNGYARNTPGYGDRIVEDYKKASDEWRNILANPKSKTVDDLTTMINENIDVFFEMNHSGTWEDAMIWTAFLYYYDSQTGLKFENGFHADRILEAIKQSDCSTYAKRTAEYAYFVLRDKDIK</sequence>
<evidence type="ECO:0008006" key="3">
    <source>
        <dbReference type="Google" id="ProtNLM"/>
    </source>
</evidence>